<feature type="region of interest" description="Disordered" evidence="1">
    <location>
        <begin position="106"/>
        <end position="126"/>
    </location>
</feature>
<gene>
    <name evidence="2" type="ORF">FM114_03295</name>
</gene>
<feature type="compositionally biased region" description="Basic and acidic residues" evidence="1">
    <location>
        <begin position="18"/>
        <end position="29"/>
    </location>
</feature>
<dbReference type="EMBL" id="FUKQ01000011">
    <property type="protein sequence ID" value="SJN22363.1"/>
    <property type="molecule type" value="Genomic_DNA"/>
</dbReference>
<evidence type="ECO:0000313" key="3">
    <source>
        <dbReference type="Proteomes" id="UP000188342"/>
    </source>
</evidence>
<sequence>MRIGQGGAMSTNDLENAETMRDDLDRDLDGLEDLQSLEESADANRPYGEVTAQDLGTQDLVDDGADLARSLDDDDQISHRTDAVVPLDEAITVDDMPHRDSIEERIQQEVPDEGSDIVPPDAGRRF</sequence>
<evidence type="ECO:0000313" key="2">
    <source>
        <dbReference type="EMBL" id="SJN22363.1"/>
    </source>
</evidence>
<name>A0A1R4ISS5_9ACTN</name>
<feature type="compositionally biased region" description="Acidic residues" evidence="1">
    <location>
        <begin position="30"/>
        <end position="41"/>
    </location>
</feature>
<organism evidence="2 3">
    <name type="scientific">Luteococcus japonicus LSP_Lj1</name>
    <dbReference type="NCBI Taxonomy" id="1255658"/>
    <lineage>
        <taxon>Bacteria</taxon>
        <taxon>Bacillati</taxon>
        <taxon>Actinomycetota</taxon>
        <taxon>Actinomycetes</taxon>
        <taxon>Propionibacteriales</taxon>
        <taxon>Propionibacteriaceae</taxon>
        <taxon>Luteococcus</taxon>
    </lineage>
</organism>
<dbReference type="STRING" id="1255658.FM114_03295"/>
<proteinExistence type="predicted"/>
<accession>A0A1R4ISS5</accession>
<protein>
    <recommendedName>
        <fullName evidence="4">DUF5709 domain-containing protein</fullName>
    </recommendedName>
</protein>
<feature type="region of interest" description="Disordered" evidence="1">
    <location>
        <begin position="1"/>
        <end position="56"/>
    </location>
</feature>
<evidence type="ECO:0000256" key="1">
    <source>
        <dbReference type="SAM" id="MobiDB-lite"/>
    </source>
</evidence>
<dbReference type="AlphaFoldDB" id="A0A1R4ISS5"/>
<keyword evidence="3" id="KW-1185">Reference proteome</keyword>
<reference evidence="2 3" key="1">
    <citation type="submission" date="2017-02" db="EMBL/GenBank/DDBJ databases">
        <authorList>
            <person name="Peterson S.W."/>
        </authorList>
    </citation>
    <scope>NUCLEOTIDE SEQUENCE [LARGE SCALE GENOMIC DNA]</scope>
    <source>
        <strain evidence="2 3">LSP_Lj1</strain>
    </source>
</reference>
<evidence type="ECO:0008006" key="4">
    <source>
        <dbReference type="Google" id="ProtNLM"/>
    </source>
</evidence>
<dbReference type="Proteomes" id="UP000188342">
    <property type="component" value="Unassembled WGS sequence"/>
</dbReference>